<keyword evidence="2" id="KW-1185">Reference proteome</keyword>
<keyword evidence="1" id="KW-0575">Peroxidase</keyword>
<name>A0A6L6XQA8_9ACTN</name>
<dbReference type="InterPro" id="IPR020835">
    <property type="entry name" value="Catalase_sf"/>
</dbReference>
<dbReference type="AlphaFoldDB" id="A0A6L6XQA8"/>
<keyword evidence="1" id="KW-0560">Oxidoreductase</keyword>
<dbReference type="Gene3D" id="1.20.1280.120">
    <property type="match status" value="1"/>
</dbReference>
<dbReference type="Gene3D" id="2.40.180.10">
    <property type="entry name" value="Catalase core domain"/>
    <property type="match status" value="1"/>
</dbReference>
<dbReference type="GO" id="GO:0004096">
    <property type="term" value="F:catalase activity"/>
    <property type="evidence" value="ECO:0007669"/>
    <property type="project" value="UniProtKB-EC"/>
</dbReference>
<dbReference type="SUPFAM" id="SSF56634">
    <property type="entry name" value="Heme-dependent catalase-like"/>
    <property type="match status" value="1"/>
</dbReference>
<evidence type="ECO:0000313" key="2">
    <source>
        <dbReference type="Proteomes" id="UP000473525"/>
    </source>
</evidence>
<accession>A0A6L6XQA8</accession>
<sequence>MRFEVRLQVAGDGDDPHSAVSVWKHHREVLGGTIEVTEALPDQEAEGPVVFDPTRVVDGIELSDDPILRYRPSAYAESIERRA</sequence>
<organism evidence="1 2">
    <name type="scientific">Nocardioides agri</name>
    <dbReference type="NCBI Taxonomy" id="2682843"/>
    <lineage>
        <taxon>Bacteria</taxon>
        <taxon>Bacillati</taxon>
        <taxon>Actinomycetota</taxon>
        <taxon>Actinomycetes</taxon>
        <taxon>Propionibacteriales</taxon>
        <taxon>Nocardioidaceae</taxon>
        <taxon>Nocardioides</taxon>
    </lineage>
</organism>
<gene>
    <name evidence="1" type="ORF">GON03_10100</name>
</gene>
<protein>
    <submittedName>
        <fullName evidence="1">Catalase</fullName>
        <ecNumber evidence="1">1.11.1.6</ecNumber>
    </submittedName>
</protein>
<dbReference type="RefSeq" id="WP_181645157.1">
    <property type="nucleotide sequence ID" value="NZ_WSEK01000004.1"/>
</dbReference>
<evidence type="ECO:0000313" key="1">
    <source>
        <dbReference type="EMBL" id="MVQ49531.1"/>
    </source>
</evidence>
<reference evidence="1 2" key="1">
    <citation type="submission" date="2019-12" db="EMBL/GenBank/DDBJ databases">
        <authorList>
            <person name="Huq M.A."/>
        </authorList>
    </citation>
    <scope>NUCLEOTIDE SEQUENCE [LARGE SCALE GENOMIC DNA]</scope>
    <source>
        <strain evidence="1 2">MAH-18</strain>
    </source>
</reference>
<comment type="caution">
    <text evidence="1">The sequence shown here is derived from an EMBL/GenBank/DDBJ whole genome shotgun (WGS) entry which is preliminary data.</text>
</comment>
<dbReference type="Proteomes" id="UP000473525">
    <property type="component" value="Unassembled WGS sequence"/>
</dbReference>
<proteinExistence type="predicted"/>
<dbReference type="GO" id="GO:0020037">
    <property type="term" value="F:heme binding"/>
    <property type="evidence" value="ECO:0007669"/>
    <property type="project" value="InterPro"/>
</dbReference>
<dbReference type="EC" id="1.11.1.6" evidence="1"/>
<dbReference type="EMBL" id="WSEK01000004">
    <property type="protein sequence ID" value="MVQ49531.1"/>
    <property type="molecule type" value="Genomic_DNA"/>
</dbReference>